<dbReference type="Proteomes" id="UP000317243">
    <property type="component" value="Unassembled WGS sequence"/>
</dbReference>
<dbReference type="Pfam" id="PF13472">
    <property type="entry name" value="Lipase_GDSL_2"/>
    <property type="match status" value="1"/>
</dbReference>
<dbReference type="InterPro" id="IPR036514">
    <property type="entry name" value="SGNH_hydro_sf"/>
</dbReference>
<evidence type="ECO:0000313" key="3">
    <source>
        <dbReference type="EMBL" id="TWT52062.1"/>
    </source>
</evidence>
<keyword evidence="4" id="KW-1185">Reference proteome</keyword>
<evidence type="ECO:0000256" key="1">
    <source>
        <dbReference type="SAM" id="SignalP"/>
    </source>
</evidence>
<name>A0A5C5WQJ3_9PLAN</name>
<proteinExistence type="predicted"/>
<reference evidence="3 4" key="1">
    <citation type="submission" date="2019-02" db="EMBL/GenBank/DDBJ databases">
        <title>Deep-cultivation of Planctomycetes and their phenomic and genomic characterization uncovers novel biology.</title>
        <authorList>
            <person name="Wiegand S."/>
            <person name="Jogler M."/>
            <person name="Boedeker C."/>
            <person name="Pinto D."/>
            <person name="Vollmers J."/>
            <person name="Rivas-Marin E."/>
            <person name="Kohn T."/>
            <person name="Peeters S.H."/>
            <person name="Heuer A."/>
            <person name="Rast P."/>
            <person name="Oberbeckmann S."/>
            <person name="Bunk B."/>
            <person name="Jeske O."/>
            <person name="Meyerdierks A."/>
            <person name="Storesund J.E."/>
            <person name="Kallscheuer N."/>
            <person name="Luecker S."/>
            <person name="Lage O.M."/>
            <person name="Pohl T."/>
            <person name="Merkel B.J."/>
            <person name="Hornburger P."/>
            <person name="Mueller R.-W."/>
            <person name="Bruemmer F."/>
            <person name="Labrenz M."/>
            <person name="Spormann A.M."/>
            <person name="Op Den Camp H."/>
            <person name="Overmann J."/>
            <person name="Amann R."/>
            <person name="Jetten M.S.M."/>
            <person name="Mascher T."/>
            <person name="Medema M.H."/>
            <person name="Devos D.P."/>
            <person name="Kaster A.-K."/>
            <person name="Ovreas L."/>
            <person name="Rohde M."/>
            <person name="Galperin M.Y."/>
            <person name="Jogler C."/>
        </authorList>
    </citation>
    <scope>NUCLEOTIDE SEQUENCE [LARGE SCALE GENOMIC DNA]</scope>
    <source>
        <strain evidence="3 4">KOR42</strain>
    </source>
</reference>
<organism evidence="3 4">
    <name type="scientific">Thalassoglobus neptunius</name>
    <dbReference type="NCBI Taxonomy" id="1938619"/>
    <lineage>
        <taxon>Bacteria</taxon>
        <taxon>Pseudomonadati</taxon>
        <taxon>Planctomycetota</taxon>
        <taxon>Planctomycetia</taxon>
        <taxon>Planctomycetales</taxon>
        <taxon>Planctomycetaceae</taxon>
        <taxon>Thalassoglobus</taxon>
    </lineage>
</organism>
<evidence type="ECO:0000313" key="4">
    <source>
        <dbReference type="Proteomes" id="UP000317243"/>
    </source>
</evidence>
<dbReference type="GO" id="GO:0016788">
    <property type="term" value="F:hydrolase activity, acting on ester bonds"/>
    <property type="evidence" value="ECO:0007669"/>
    <property type="project" value="UniProtKB-ARBA"/>
</dbReference>
<evidence type="ECO:0000259" key="2">
    <source>
        <dbReference type="Pfam" id="PF13472"/>
    </source>
</evidence>
<comment type="caution">
    <text evidence="3">The sequence shown here is derived from an EMBL/GenBank/DDBJ whole genome shotgun (WGS) entry which is preliminary data.</text>
</comment>
<accession>A0A5C5WQJ3</accession>
<dbReference type="SUPFAM" id="SSF52266">
    <property type="entry name" value="SGNH hydrolase"/>
    <property type="match status" value="1"/>
</dbReference>
<sequence length="303" mass="34450" precursor="true">MLMNRLSVCLFTLGFIVPLSVVSADEPTLEKGDLVVWIGNTLIEREQEYGDWELELTRRLPGQDIRFRNLGWSGDTVWAESRGIFDPPKVGYQRLVELVKELKPDVIVFGYGGVESEGGIDALPAFIEQYEKLVSDVSNPEIECLHLLPIPLEESSFPVQTSESKSFIQQANQNIQLYADAIQKFGESRGEAVIDLTDALNHRPENQQWRDNGLHLNATGYRETASAFVDAFGLEEQDPVGDTDELRALIRRKNELFFHRWRPQNITYLTGFRKHEQGQNAVEIAQFDPLIVEVETQIFAIID</sequence>
<dbReference type="EMBL" id="SIHI01000008">
    <property type="protein sequence ID" value="TWT52062.1"/>
    <property type="molecule type" value="Genomic_DNA"/>
</dbReference>
<dbReference type="Gene3D" id="3.40.50.1110">
    <property type="entry name" value="SGNH hydrolase"/>
    <property type="match status" value="1"/>
</dbReference>
<feature type="domain" description="SGNH hydrolase-type esterase" evidence="2">
    <location>
        <begin position="46"/>
        <end position="222"/>
    </location>
</feature>
<dbReference type="InterPro" id="IPR013830">
    <property type="entry name" value="SGNH_hydro"/>
</dbReference>
<feature type="signal peptide" evidence="1">
    <location>
        <begin position="1"/>
        <end position="24"/>
    </location>
</feature>
<dbReference type="AlphaFoldDB" id="A0A5C5WQJ3"/>
<gene>
    <name evidence="3" type="ORF">KOR42_31590</name>
</gene>
<protein>
    <recommendedName>
        <fullName evidence="2">SGNH hydrolase-type esterase domain-containing protein</fullName>
    </recommendedName>
</protein>
<keyword evidence="1" id="KW-0732">Signal</keyword>
<feature type="chain" id="PRO_5022937896" description="SGNH hydrolase-type esterase domain-containing protein" evidence="1">
    <location>
        <begin position="25"/>
        <end position="303"/>
    </location>
</feature>